<proteinExistence type="predicted"/>
<name>A0AAD6VA52_9AGAR</name>
<feature type="non-terminal residue" evidence="2">
    <location>
        <position position="141"/>
    </location>
</feature>
<evidence type="ECO:0000256" key="1">
    <source>
        <dbReference type="SAM" id="Phobius"/>
    </source>
</evidence>
<keyword evidence="1" id="KW-0812">Transmembrane</keyword>
<dbReference type="EMBL" id="JARJCW010000044">
    <property type="protein sequence ID" value="KAJ7205274.1"/>
    <property type="molecule type" value="Genomic_DNA"/>
</dbReference>
<reference evidence="2" key="1">
    <citation type="submission" date="2023-03" db="EMBL/GenBank/DDBJ databases">
        <title>Massive genome expansion in bonnet fungi (Mycena s.s.) driven by repeated elements and novel gene families across ecological guilds.</title>
        <authorList>
            <consortium name="Lawrence Berkeley National Laboratory"/>
            <person name="Harder C.B."/>
            <person name="Miyauchi S."/>
            <person name="Viragh M."/>
            <person name="Kuo A."/>
            <person name="Thoen E."/>
            <person name="Andreopoulos B."/>
            <person name="Lu D."/>
            <person name="Skrede I."/>
            <person name="Drula E."/>
            <person name="Henrissat B."/>
            <person name="Morin E."/>
            <person name="Kohler A."/>
            <person name="Barry K."/>
            <person name="LaButti K."/>
            <person name="Morin E."/>
            <person name="Salamov A."/>
            <person name="Lipzen A."/>
            <person name="Mereny Z."/>
            <person name="Hegedus B."/>
            <person name="Baldrian P."/>
            <person name="Stursova M."/>
            <person name="Weitz H."/>
            <person name="Taylor A."/>
            <person name="Grigoriev I.V."/>
            <person name="Nagy L.G."/>
            <person name="Martin F."/>
            <person name="Kauserud H."/>
        </authorList>
    </citation>
    <scope>NUCLEOTIDE SEQUENCE</scope>
    <source>
        <strain evidence="2">9144</strain>
    </source>
</reference>
<evidence type="ECO:0000313" key="3">
    <source>
        <dbReference type="Proteomes" id="UP001219525"/>
    </source>
</evidence>
<feature type="non-terminal residue" evidence="2">
    <location>
        <position position="1"/>
    </location>
</feature>
<keyword evidence="1" id="KW-1133">Transmembrane helix</keyword>
<evidence type="ECO:0000313" key="2">
    <source>
        <dbReference type="EMBL" id="KAJ7205274.1"/>
    </source>
</evidence>
<accession>A0AAD6VA52</accession>
<dbReference type="Proteomes" id="UP001219525">
    <property type="component" value="Unassembled WGS sequence"/>
</dbReference>
<feature type="transmembrane region" description="Helical" evidence="1">
    <location>
        <begin position="60"/>
        <end position="79"/>
    </location>
</feature>
<feature type="transmembrane region" description="Helical" evidence="1">
    <location>
        <begin position="12"/>
        <end position="31"/>
    </location>
</feature>
<protein>
    <submittedName>
        <fullName evidence="2">Uncharacterized protein</fullName>
    </submittedName>
</protein>
<organism evidence="2 3">
    <name type="scientific">Mycena pura</name>
    <dbReference type="NCBI Taxonomy" id="153505"/>
    <lineage>
        <taxon>Eukaryota</taxon>
        <taxon>Fungi</taxon>
        <taxon>Dikarya</taxon>
        <taxon>Basidiomycota</taxon>
        <taxon>Agaricomycotina</taxon>
        <taxon>Agaricomycetes</taxon>
        <taxon>Agaricomycetidae</taxon>
        <taxon>Agaricales</taxon>
        <taxon>Marasmiineae</taxon>
        <taxon>Mycenaceae</taxon>
        <taxon>Mycena</taxon>
    </lineage>
</organism>
<keyword evidence="1" id="KW-0472">Membrane</keyword>
<dbReference type="AlphaFoldDB" id="A0AAD6VA52"/>
<gene>
    <name evidence="2" type="ORF">GGX14DRAFT_458879</name>
</gene>
<sequence>IFPVYNVRIGLAGGWEAIIACDVLVFLLTLWKAYTQRRSNSALMFTSTSLVERMWRDGVMYCRLIVLVNTANLFTFYFGDTLLSGFLSWFATSLSMTLLSRLTLNLHEAGMIGIDTEEPDTVNLEMLRFRLVTRALADDSM</sequence>
<keyword evidence="3" id="KW-1185">Reference proteome</keyword>
<comment type="caution">
    <text evidence="2">The sequence shown here is derived from an EMBL/GenBank/DDBJ whole genome shotgun (WGS) entry which is preliminary data.</text>
</comment>